<keyword evidence="1" id="KW-0472">Membrane</keyword>
<feature type="transmembrane region" description="Helical" evidence="1">
    <location>
        <begin position="68"/>
        <end position="86"/>
    </location>
</feature>
<evidence type="ECO:0000313" key="3">
    <source>
        <dbReference type="Proteomes" id="UP000223913"/>
    </source>
</evidence>
<reference evidence="2 3" key="1">
    <citation type="submission" date="2017-10" db="EMBL/GenBank/DDBJ databases">
        <title>The draft genome sequence of Lewinella nigricans NBRC 102662.</title>
        <authorList>
            <person name="Wang K."/>
        </authorList>
    </citation>
    <scope>NUCLEOTIDE SEQUENCE [LARGE SCALE GENOMIC DNA]</scope>
    <source>
        <strain evidence="2 3">NBRC 102662</strain>
    </source>
</reference>
<evidence type="ECO:0000313" key="2">
    <source>
        <dbReference type="EMBL" id="PHN05485.1"/>
    </source>
</evidence>
<dbReference type="EMBL" id="PDUD01000021">
    <property type="protein sequence ID" value="PHN05485.1"/>
    <property type="molecule type" value="Genomic_DNA"/>
</dbReference>
<comment type="caution">
    <text evidence="2">The sequence shown here is derived from an EMBL/GenBank/DDBJ whole genome shotgun (WGS) entry which is preliminary data.</text>
</comment>
<dbReference type="AlphaFoldDB" id="A0A2D0NAH0"/>
<accession>A0A2D0NAH0</accession>
<keyword evidence="1" id="KW-1133">Transmembrane helix</keyword>
<protein>
    <submittedName>
        <fullName evidence="2">Uncharacterized protein</fullName>
    </submittedName>
</protein>
<keyword evidence="1" id="KW-0812">Transmembrane</keyword>
<evidence type="ECO:0000256" key="1">
    <source>
        <dbReference type="SAM" id="Phobius"/>
    </source>
</evidence>
<sequence>MYSYKPRYWDPEKEDLDERLKRVEDLKNGSVDAAKSRIAGGFKKGGFRKGNGTWNTQYRRKQVARSNYILLITFVVLGLLTFYFLSRYMPSLANLLGN</sequence>
<proteinExistence type="predicted"/>
<gene>
    <name evidence="2" type="ORF">CRP01_15940</name>
</gene>
<keyword evidence="3" id="KW-1185">Reference proteome</keyword>
<dbReference type="Proteomes" id="UP000223913">
    <property type="component" value="Unassembled WGS sequence"/>
</dbReference>
<organism evidence="2 3">
    <name type="scientific">Flavilitoribacter nigricans (strain ATCC 23147 / DSM 23189 / NBRC 102662 / NCIMB 1420 / SS-2)</name>
    <name type="common">Lewinella nigricans</name>
    <dbReference type="NCBI Taxonomy" id="1122177"/>
    <lineage>
        <taxon>Bacteria</taxon>
        <taxon>Pseudomonadati</taxon>
        <taxon>Bacteroidota</taxon>
        <taxon>Saprospiria</taxon>
        <taxon>Saprospirales</taxon>
        <taxon>Lewinellaceae</taxon>
        <taxon>Flavilitoribacter</taxon>
    </lineage>
</organism>
<name>A0A2D0NAH0_FLAN2</name>